<keyword evidence="2" id="KW-0677">Repeat</keyword>
<feature type="region of interest" description="Disordered" evidence="6">
    <location>
        <begin position="33"/>
        <end position="120"/>
    </location>
</feature>
<dbReference type="InterPro" id="IPR002885">
    <property type="entry name" value="PPR_rpt"/>
</dbReference>
<evidence type="ECO:0000256" key="6">
    <source>
        <dbReference type="SAM" id="MobiDB-lite"/>
    </source>
</evidence>
<dbReference type="PANTHER" id="PTHR47447">
    <property type="entry name" value="OS03G0856100 PROTEIN"/>
    <property type="match status" value="1"/>
</dbReference>
<comment type="subunit">
    <text evidence="4">Binds to mitochondrial small subunit 15S rRNA.</text>
</comment>
<evidence type="ECO:0000313" key="7">
    <source>
        <dbReference type="EMBL" id="TPX30358.1"/>
    </source>
</evidence>
<feature type="compositionally biased region" description="Polar residues" evidence="6">
    <location>
        <begin position="360"/>
        <end position="379"/>
    </location>
</feature>
<evidence type="ECO:0000256" key="3">
    <source>
        <dbReference type="ARBA" id="ARBA00044493"/>
    </source>
</evidence>
<evidence type="ECO:0000256" key="5">
    <source>
        <dbReference type="PROSITE-ProRule" id="PRU00708"/>
    </source>
</evidence>
<evidence type="ECO:0000313" key="8">
    <source>
        <dbReference type="Proteomes" id="UP000319731"/>
    </source>
</evidence>
<sequence>MSNLATRSANEGAKYRQLFVDLRHILIENPLPQSTATESTTNNAALKSSNSVPYNPTKARTFDRRNTPFVTRPINTHPQPPPIADEPTARTSIVPEKHVYSQPLPPPPASMPVHKTSPPDATIPKPQAKPSLQSISAIAAPETPIQQGPPTEQPVISKVKEVQEDRIKTPNIVEEEYHTIAIADLEKLIREHSDSLQRFHTLGPDGEYQRHMIWKTFAKVVKQPKQRALLTKEICLQVLAACRTLRVAGIEDRMNQILNICNENGFNIGRLGYHSMLAAIARRGDRMSTCDKVLNDMSQAGVFPTQRTYSLYLLALINIKGIAEGEKWLEDAVGRVAIAVTHQEERPAVADVEDPADLINDNNSDSSTTQPSNAQSTRSDTFRRDSHVDYALLHGYYRERRYRQAIELTDSLRSQSLDLPAGMYYILLKVYIRMKDLNMATQIFAEMQSKGFIINRLPYEAMIQGWLSLLDPKKGLTVKIDGMADNLLRSSEFSHAENSQTVLGPVSKTALKEQHIAPSIIDGTQINNNSNSNSSAALNIPTGTDGETYCLQKGSQIYQDMVAANIEPGINTYQIFMAVHLRQQQYGAVMALYRDLLASNLHPNVVVYTSAMTAAAALHDWSAVDKMFDAARHTDEGYLDVHIYTTYMSSLTKSGRADQVEKFFEQMKRERIVPTLYTWDALLQSKCAMGDLVSAQKIVSQIESHGWSKNLRIRNSLLYGLCVAGDLKGAGQTFDQMRSDGLTPDVTSYNILLWGHNANGDVESGLAWYSRLIADGLQPDVATFNILIAANAHRLDAAGAMDAFQSLVSNNLKPDVYSLVPLMAVHARRGNVNLAKDGLALLQQHEICATPPFNIIMSYRSRQNDLKALVDEYCRVTQGAQGSDAVAPDIRTFDILVRAFGIAGDVVNAQFWFDEAAKFNIVPDAMLYNALLSAYTRAGDFEGAGRVHAQMAENGVLSWAVTNTFRSSIAPSMSQELQS</sequence>
<comment type="function">
    <text evidence="3">Regulates mitochondrial small subunit maturation by controlling 15S rRNA 5'-end processing. Localizes to the 5' precursor of the 15S rRNA in a position that is subsequently occupied by mS47 in the mature yeast mtSSU. Uses structure and sequence-specific RNA recognition, binding to a single-stranded region of the precursor and specifically recognizing bases -6 to -1. The exchange of Ccm1 for mS47 is coupled to the irreversible removal of precursor rRNA that is accompanied by conformational changes of the mitoribosomal proteins uS5m and mS26. These conformational changes signal completion of 5'-end rRNA processing through protection of the mature 5'-end of the 15S rRNA and stabilization of mS47. The removal of the 5' precursor together with the dissociation of Ccm1 may be catalyzed by the 5'-3' exoribonuclease Pet127. Involved in the specific removal of group I introns in mitochondrial encoded transcripts.</text>
</comment>
<protein>
    <recommendedName>
        <fullName evidence="9">Pentacotripeptide-repeat region of PRORP domain-containing protein</fullName>
    </recommendedName>
</protein>
<evidence type="ECO:0008006" key="9">
    <source>
        <dbReference type="Google" id="ProtNLM"/>
    </source>
</evidence>
<feature type="compositionally biased region" description="Low complexity" evidence="6">
    <location>
        <begin position="34"/>
        <end position="45"/>
    </location>
</feature>
<dbReference type="InterPro" id="IPR011990">
    <property type="entry name" value="TPR-like_helical_dom_sf"/>
</dbReference>
<dbReference type="GeneID" id="42007282"/>
<name>A0A507BSC3_9FUNG</name>
<dbReference type="Proteomes" id="UP000319731">
    <property type="component" value="Unassembled WGS sequence"/>
</dbReference>
<dbReference type="Pfam" id="PF13812">
    <property type="entry name" value="PPR_3"/>
    <property type="match status" value="1"/>
</dbReference>
<dbReference type="RefSeq" id="XP_031022033.1">
    <property type="nucleotide sequence ID" value="XM_031171985.1"/>
</dbReference>
<dbReference type="PANTHER" id="PTHR47447:SF24">
    <property type="entry name" value="PENTATRICOPEPTIDE REPEAT-CONTAINING PROTEIN"/>
    <property type="match status" value="1"/>
</dbReference>
<keyword evidence="8" id="KW-1185">Reference proteome</keyword>
<feature type="repeat" description="PPR" evidence="5">
    <location>
        <begin position="924"/>
        <end position="958"/>
    </location>
</feature>
<dbReference type="AlphaFoldDB" id="A0A507BSC3"/>
<dbReference type="Pfam" id="PF01535">
    <property type="entry name" value="PPR"/>
    <property type="match status" value="2"/>
</dbReference>
<feature type="region of interest" description="Disordered" evidence="6">
    <location>
        <begin position="347"/>
        <end position="381"/>
    </location>
</feature>
<gene>
    <name evidence="7" type="ORF">SmJEL517_g06059</name>
</gene>
<dbReference type="PROSITE" id="PS51375">
    <property type="entry name" value="PPR"/>
    <property type="match status" value="4"/>
</dbReference>
<organism evidence="7 8">
    <name type="scientific">Synchytrium microbalum</name>
    <dbReference type="NCBI Taxonomy" id="1806994"/>
    <lineage>
        <taxon>Eukaryota</taxon>
        <taxon>Fungi</taxon>
        <taxon>Fungi incertae sedis</taxon>
        <taxon>Chytridiomycota</taxon>
        <taxon>Chytridiomycota incertae sedis</taxon>
        <taxon>Chytridiomycetes</taxon>
        <taxon>Synchytriales</taxon>
        <taxon>Synchytriaceae</taxon>
        <taxon>Synchytrium</taxon>
    </lineage>
</organism>
<dbReference type="NCBIfam" id="TIGR00756">
    <property type="entry name" value="PPR"/>
    <property type="match status" value="4"/>
</dbReference>
<feature type="repeat" description="PPR" evidence="5">
    <location>
        <begin position="710"/>
        <end position="744"/>
    </location>
</feature>
<evidence type="ECO:0000256" key="2">
    <source>
        <dbReference type="ARBA" id="ARBA00022737"/>
    </source>
</evidence>
<dbReference type="Pfam" id="PF13041">
    <property type="entry name" value="PPR_2"/>
    <property type="match status" value="2"/>
</dbReference>
<dbReference type="EMBL" id="QEAO01000073">
    <property type="protein sequence ID" value="TPX30358.1"/>
    <property type="molecule type" value="Genomic_DNA"/>
</dbReference>
<feature type="repeat" description="PPR" evidence="5">
    <location>
        <begin position="640"/>
        <end position="674"/>
    </location>
</feature>
<evidence type="ECO:0000256" key="1">
    <source>
        <dbReference type="ARBA" id="ARBA00006192"/>
    </source>
</evidence>
<feature type="repeat" description="PPR" evidence="5">
    <location>
        <begin position="745"/>
        <end position="779"/>
    </location>
</feature>
<dbReference type="Gene3D" id="1.25.40.10">
    <property type="entry name" value="Tetratricopeptide repeat domain"/>
    <property type="match status" value="5"/>
</dbReference>
<comment type="caution">
    <text evidence="7">The sequence shown here is derived from an EMBL/GenBank/DDBJ whole genome shotgun (WGS) entry which is preliminary data.</text>
</comment>
<accession>A0A507BSC3</accession>
<dbReference type="STRING" id="1806994.A0A507BSC3"/>
<dbReference type="OrthoDB" id="185373at2759"/>
<proteinExistence type="inferred from homology"/>
<reference evidence="7 8" key="1">
    <citation type="journal article" date="2019" name="Sci. Rep.">
        <title>Comparative genomics of chytrid fungi reveal insights into the obligate biotrophic and pathogenic lifestyle of Synchytrium endobioticum.</title>
        <authorList>
            <person name="van de Vossenberg B.T.L.H."/>
            <person name="Warris S."/>
            <person name="Nguyen H.D.T."/>
            <person name="van Gent-Pelzer M.P.E."/>
            <person name="Joly D.L."/>
            <person name="van de Geest H.C."/>
            <person name="Bonants P.J.M."/>
            <person name="Smith D.S."/>
            <person name="Levesque C.A."/>
            <person name="van der Lee T.A.J."/>
        </authorList>
    </citation>
    <scope>NUCLEOTIDE SEQUENCE [LARGE SCALE GENOMIC DNA]</scope>
    <source>
        <strain evidence="7 8">JEL517</strain>
    </source>
</reference>
<evidence type="ECO:0000256" key="4">
    <source>
        <dbReference type="ARBA" id="ARBA00044511"/>
    </source>
</evidence>
<comment type="similarity">
    <text evidence="1">Belongs to the CCM1 family.</text>
</comment>